<gene>
    <name evidence="1" type="ORF">USDA257_p03420</name>
</gene>
<evidence type="ECO:0000313" key="1">
    <source>
        <dbReference type="EMBL" id="AFL55057.1"/>
    </source>
</evidence>
<accession>I3XGQ1</accession>
<proteinExistence type="predicted"/>
<reference evidence="1" key="1">
    <citation type="journal article" date="2012" name="J. Bacteriol.">
        <title>Complete genome sequence of the broad-host-range strain Sinorhizobium fredii USDA257.</title>
        <authorList>
            <person name="Schuldes J."/>
            <person name="Rodriguez Orbegoso M."/>
            <person name="Schmeisser C."/>
            <person name="Krishnan H.B."/>
            <person name="Daniel R."/>
            <person name="Streit W.R."/>
        </authorList>
    </citation>
    <scope>NUCLEOTIDE SEQUENCE [LARGE SCALE GENOMIC DNA]</scope>
    <source>
        <strain evidence="1">USDA 257</strain>
        <plasmid evidence="1">pUSDA257</plasmid>
    </source>
</reference>
<dbReference type="PATRIC" id="fig|1185652.3.peg.6750"/>
<dbReference type="HOGENOM" id="CLU_1651001_0_0_5"/>
<geneLocation type="plasmid" evidence="2">
    <name>pUSDA257 fragment 2</name>
</geneLocation>
<dbReference type="EMBL" id="CP003565">
    <property type="protein sequence ID" value="AFL55057.1"/>
    <property type="molecule type" value="Genomic_DNA"/>
</dbReference>
<evidence type="ECO:0000313" key="2">
    <source>
        <dbReference type="Proteomes" id="UP000006180"/>
    </source>
</evidence>
<organism evidence="1">
    <name type="scientific">Sinorhizobium fredii (strain USDA 257)</name>
    <dbReference type="NCBI Taxonomy" id="1185652"/>
    <lineage>
        <taxon>Bacteria</taxon>
        <taxon>Pseudomonadati</taxon>
        <taxon>Pseudomonadota</taxon>
        <taxon>Alphaproteobacteria</taxon>
        <taxon>Hyphomicrobiales</taxon>
        <taxon>Rhizobiaceae</taxon>
        <taxon>Sinorhizobium/Ensifer group</taxon>
        <taxon>Sinorhizobium</taxon>
    </lineage>
</organism>
<name>I3XGQ1_SINF2</name>
<dbReference type="AlphaFoldDB" id="I3XGQ1"/>
<sequence length="160" mass="17905">MARRQFAWRVSVFSIAALPFVGLCSGLTNTSITVSLLFGRDSGLCLVDLNGNWLPSESAHQARRSLRNGECTNSWLDPCGRLVRNASTDLHYAPERERTISVFARSKFMAKAFRKALAEQNVELTEATHLPNPSKSRKWRKTVLSTVGVERLSIGVQNWL</sequence>
<keyword evidence="1" id="KW-0614">Plasmid</keyword>
<protein>
    <submittedName>
        <fullName evidence="1">Uncharacterized protein</fullName>
    </submittedName>
</protein>